<dbReference type="EMBL" id="SLWW01000001">
    <property type="protein sequence ID" value="TCO74148.1"/>
    <property type="molecule type" value="Genomic_DNA"/>
</dbReference>
<accession>A0A4R2KVA9</accession>
<dbReference type="Proteomes" id="UP000295142">
    <property type="component" value="Unassembled WGS sequence"/>
</dbReference>
<proteinExistence type="predicted"/>
<dbReference type="InterPro" id="IPR022472">
    <property type="entry name" value="VPLPA-CTERM"/>
</dbReference>
<dbReference type="NCBIfam" id="TIGR03370">
    <property type="entry name" value="VPLPA-CTERM"/>
    <property type="match status" value="1"/>
</dbReference>
<protein>
    <submittedName>
        <fullName evidence="1">Putative secreted protein</fullName>
    </submittedName>
</protein>
<organism evidence="1 2">
    <name type="scientific">Rhodovulum euryhalinum</name>
    <dbReference type="NCBI Taxonomy" id="35805"/>
    <lineage>
        <taxon>Bacteria</taxon>
        <taxon>Pseudomonadati</taxon>
        <taxon>Pseudomonadota</taxon>
        <taxon>Alphaproteobacteria</taxon>
        <taxon>Rhodobacterales</taxon>
        <taxon>Paracoccaceae</taxon>
        <taxon>Rhodovulum</taxon>
    </lineage>
</organism>
<gene>
    <name evidence="1" type="ORF">EV655_101309</name>
</gene>
<keyword evidence="2" id="KW-1185">Reference proteome</keyword>
<reference evidence="1 2" key="1">
    <citation type="submission" date="2019-03" db="EMBL/GenBank/DDBJ databases">
        <title>Genomic Encyclopedia of Type Strains, Phase IV (KMG-IV): sequencing the most valuable type-strain genomes for metagenomic binning, comparative biology and taxonomic classification.</title>
        <authorList>
            <person name="Goeker M."/>
        </authorList>
    </citation>
    <scope>NUCLEOTIDE SEQUENCE [LARGE SCALE GENOMIC DNA]</scope>
    <source>
        <strain evidence="1 2">DSM 4868</strain>
    </source>
</reference>
<evidence type="ECO:0000313" key="2">
    <source>
        <dbReference type="Proteomes" id="UP000295142"/>
    </source>
</evidence>
<evidence type="ECO:0000313" key="1">
    <source>
        <dbReference type="EMBL" id="TCO74148.1"/>
    </source>
</evidence>
<comment type="caution">
    <text evidence="1">The sequence shown here is derived from an EMBL/GenBank/DDBJ whole genome shotgun (WGS) entry which is preliminary data.</text>
</comment>
<sequence length="263" mass="26039">MSDLCNSERGNHVKSYLGIGALAVLLVAAPVAGSAATYLAEGFIDDEYADAQGDAYADALVVTTPDSAAPDSGDIVDLIGAGAAIAGSISATGDSGFQGTAFSSGATTSVLSVANTGTTQIVVSYVLDWFLDVSALDGGEAWAGLTLAAGTGGASLFSYDPLDKLFERNVVADLNDPFAGGSGSWSFDLALAPSESVALGLLVDASGFADAGFGPLGAFLAFADASVSVVGVRDSAPAPVPLPAALPMLLAGLGGLALLRRRA</sequence>
<name>A0A4R2KVA9_9RHOB</name>
<dbReference type="AlphaFoldDB" id="A0A4R2KVA9"/>